<reference evidence="7" key="1">
    <citation type="journal article" date="2022" name="Plant J.">
        <title>Strategies of tolerance reflected in two North American maple genomes.</title>
        <authorList>
            <person name="McEvoy S.L."/>
            <person name="Sezen U.U."/>
            <person name="Trouern-Trend A."/>
            <person name="McMahon S.M."/>
            <person name="Schaberg P.G."/>
            <person name="Yang J."/>
            <person name="Wegrzyn J.L."/>
            <person name="Swenson N.G."/>
        </authorList>
    </citation>
    <scope>NUCLEOTIDE SEQUENCE</scope>
    <source>
        <strain evidence="7">91603</strain>
    </source>
</reference>
<evidence type="ECO:0000256" key="1">
    <source>
        <dbReference type="ARBA" id="ARBA00010578"/>
    </source>
</evidence>
<evidence type="ECO:0000313" key="7">
    <source>
        <dbReference type="EMBL" id="KAI9162096.1"/>
    </source>
</evidence>
<keyword evidence="2 4" id="KW-0813">Transport</keyword>
<organism evidence="7 8">
    <name type="scientific">Acer negundo</name>
    <name type="common">Box elder</name>
    <dbReference type="NCBI Taxonomy" id="4023"/>
    <lineage>
        <taxon>Eukaryota</taxon>
        <taxon>Viridiplantae</taxon>
        <taxon>Streptophyta</taxon>
        <taxon>Embryophyta</taxon>
        <taxon>Tracheophyta</taxon>
        <taxon>Spermatophyta</taxon>
        <taxon>Magnoliopsida</taxon>
        <taxon>eudicotyledons</taxon>
        <taxon>Gunneridae</taxon>
        <taxon>Pentapetalae</taxon>
        <taxon>rosids</taxon>
        <taxon>malvids</taxon>
        <taxon>Sapindales</taxon>
        <taxon>Sapindaceae</taxon>
        <taxon>Hippocastanoideae</taxon>
        <taxon>Acereae</taxon>
        <taxon>Acer</taxon>
    </lineage>
</organism>
<name>A0AAD5IGX0_ACENE</name>
<reference evidence="7" key="2">
    <citation type="submission" date="2023-02" db="EMBL/GenBank/DDBJ databases">
        <authorList>
            <person name="Swenson N.G."/>
            <person name="Wegrzyn J.L."/>
            <person name="Mcevoy S.L."/>
        </authorList>
    </citation>
    <scope>NUCLEOTIDE SEQUENCE</scope>
    <source>
        <strain evidence="7">91603</strain>
        <tissue evidence="7">Leaf</tissue>
    </source>
</reference>
<dbReference type="Pfam" id="PF15469">
    <property type="entry name" value="Sec5"/>
    <property type="match status" value="1"/>
</dbReference>
<dbReference type="GO" id="GO:0015031">
    <property type="term" value="P:protein transport"/>
    <property type="evidence" value="ECO:0007669"/>
    <property type="project" value="UniProtKB-KW"/>
</dbReference>
<dbReference type="EMBL" id="JAJSOW010000106">
    <property type="protein sequence ID" value="KAI9162096.1"/>
    <property type="molecule type" value="Genomic_DNA"/>
</dbReference>
<proteinExistence type="inferred from homology"/>
<dbReference type="Proteomes" id="UP001064489">
    <property type="component" value="Chromosome 2"/>
</dbReference>
<feature type="compositionally biased region" description="Low complexity" evidence="5">
    <location>
        <begin position="150"/>
        <end position="183"/>
    </location>
</feature>
<comment type="similarity">
    <text evidence="1 4">Belongs to the SEC5 family.</text>
</comment>
<feature type="compositionally biased region" description="Pro residues" evidence="5">
    <location>
        <begin position="111"/>
        <end position="121"/>
    </location>
</feature>
<comment type="function">
    <text evidence="4">Component of the exocyst complex involved in the docking of exocytic vesicles with fusion sites on the plasma membrane.</text>
</comment>
<keyword evidence="8" id="KW-1185">Reference proteome</keyword>
<evidence type="ECO:0000256" key="5">
    <source>
        <dbReference type="SAM" id="MobiDB-lite"/>
    </source>
</evidence>
<keyword evidence="4" id="KW-0653">Protein transport</keyword>
<gene>
    <name evidence="7" type="ORF">LWI28_023822</name>
</gene>
<dbReference type="GO" id="GO:0006887">
    <property type="term" value="P:exocytosis"/>
    <property type="evidence" value="ECO:0007669"/>
    <property type="project" value="UniProtKB-KW"/>
</dbReference>
<evidence type="ECO:0000256" key="3">
    <source>
        <dbReference type="ARBA" id="ARBA00022483"/>
    </source>
</evidence>
<evidence type="ECO:0000256" key="2">
    <source>
        <dbReference type="ARBA" id="ARBA00022448"/>
    </source>
</evidence>
<sequence>MISNTKHQARRLREQSNSLCTLILRHQINIEFSTLFRNDILHKTTLLATYASTLFHTITTTTFSPLSVHNYAFKANQSSASHDPAPLATLELHHLHSPSPVELTVLQSSPRPAPALVPPPISVSGPAPQQALPAVSDPSSAAPPAPLTLPDPDSAAAAPPDLEPSSVDPLALPAELPSSTAPLPSSPPLHGHHMITRLRDGVKQPKIRTDGTTTKIFLINKHPKIFLRQTPRLAFEVSCANFSCCVDLIHLLLVVAALLLHDQLCPIWGKARAHLFLSRVHQDTSGADLEFGALGLKTDLKGRTHQRKQLVKDNFDCFVSCKTTIDVILVYIESKLKWIEDDPEGSGTSHLFNLMQGVNSRASCAFEPLFERQVGKI</sequence>
<evidence type="ECO:0000259" key="6">
    <source>
        <dbReference type="Pfam" id="PF15469"/>
    </source>
</evidence>
<feature type="region of interest" description="Disordered" evidence="5">
    <location>
        <begin position="103"/>
        <end position="193"/>
    </location>
</feature>
<protein>
    <recommendedName>
        <fullName evidence="4">Exocyst complex component SEC5</fullName>
    </recommendedName>
</protein>
<dbReference type="PANTHER" id="PTHR13043">
    <property type="entry name" value="EXOCYST COMPLEX COMPONENT SEC5"/>
    <property type="match status" value="1"/>
</dbReference>
<feature type="compositionally biased region" description="Low complexity" evidence="5">
    <location>
        <begin position="131"/>
        <end position="140"/>
    </location>
</feature>
<feature type="domain" description="Exocyst complex component EXOC2/Sec5 N-terminal" evidence="6">
    <location>
        <begin position="274"/>
        <end position="373"/>
    </location>
</feature>
<dbReference type="InterPro" id="IPR039481">
    <property type="entry name" value="EXOC2/Sec5_N_dom"/>
</dbReference>
<dbReference type="InterPro" id="IPR029175">
    <property type="entry name" value="EXOC2/Sec5"/>
</dbReference>
<evidence type="ECO:0000313" key="8">
    <source>
        <dbReference type="Proteomes" id="UP001064489"/>
    </source>
</evidence>
<comment type="caution">
    <text evidence="7">The sequence shown here is derived from an EMBL/GenBank/DDBJ whole genome shotgun (WGS) entry which is preliminary data.</text>
</comment>
<dbReference type="PANTHER" id="PTHR13043:SF1">
    <property type="entry name" value="EXOCYST COMPLEX COMPONENT 2"/>
    <property type="match status" value="1"/>
</dbReference>
<dbReference type="GO" id="GO:0006893">
    <property type="term" value="P:Golgi to plasma membrane transport"/>
    <property type="evidence" value="ECO:0007669"/>
    <property type="project" value="UniProtKB-UniRule"/>
</dbReference>
<dbReference type="GO" id="GO:0000145">
    <property type="term" value="C:exocyst"/>
    <property type="evidence" value="ECO:0007669"/>
    <property type="project" value="UniProtKB-UniRule"/>
</dbReference>
<dbReference type="AlphaFoldDB" id="A0AAD5IGX0"/>
<accession>A0AAD5IGX0</accession>
<keyword evidence="3 4" id="KW-0268">Exocytosis</keyword>
<comment type="subunit">
    <text evidence="4">Component of the exocyst complex.</text>
</comment>
<evidence type="ECO:0000256" key="4">
    <source>
        <dbReference type="RuleBase" id="RU365069"/>
    </source>
</evidence>